<dbReference type="AlphaFoldDB" id="A0A9J6FB73"/>
<reference evidence="2 3" key="1">
    <citation type="journal article" date="2020" name="Cell">
        <title>Large-Scale Comparative Analyses of Tick Genomes Elucidate Their Genetic Diversity and Vector Capacities.</title>
        <authorList>
            <consortium name="Tick Genome and Microbiome Consortium (TIGMIC)"/>
            <person name="Jia N."/>
            <person name="Wang J."/>
            <person name="Shi W."/>
            <person name="Du L."/>
            <person name="Sun Y."/>
            <person name="Zhan W."/>
            <person name="Jiang J.F."/>
            <person name="Wang Q."/>
            <person name="Zhang B."/>
            <person name="Ji P."/>
            <person name="Bell-Sakyi L."/>
            <person name="Cui X.M."/>
            <person name="Yuan T.T."/>
            <person name="Jiang B.G."/>
            <person name="Yang W.F."/>
            <person name="Lam T.T."/>
            <person name="Chang Q.C."/>
            <person name="Ding S.J."/>
            <person name="Wang X.J."/>
            <person name="Zhu J.G."/>
            <person name="Ruan X.D."/>
            <person name="Zhao L."/>
            <person name="Wei J.T."/>
            <person name="Ye R.Z."/>
            <person name="Que T.C."/>
            <person name="Du C.H."/>
            <person name="Zhou Y.H."/>
            <person name="Cheng J.X."/>
            <person name="Dai P.F."/>
            <person name="Guo W.B."/>
            <person name="Han X.H."/>
            <person name="Huang E.J."/>
            <person name="Li L.F."/>
            <person name="Wei W."/>
            <person name="Gao Y.C."/>
            <person name="Liu J.Z."/>
            <person name="Shao H.Z."/>
            <person name="Wang X."/>
            <person name="Wang C.C."/>
            <person name="Yang T.C."/>
            <person name="Huo Q.B."/>
            <person name="Li W."/>
            <person name="Chen H.Y."/>
            <person name="Chen S.E."/>
            <person name="Zhou L.G."/>
            <person name="Ni X.B."/>
            <person name="Tian J.H."/>
            <person name="Sheng Y."/>
            <person name="Liu T."/>
            <person name="Pan Y.S."/>
            <person name="Xia L.Y."/>
            <person name="Li J."/>
            <person name="Zhao F."/>
            <person name="Cao W.C."/>
        </authorList>
    </citation>
    <scope>NUCLEOTIDE SEQUENCE [LARGE SCALE GENOMIC DNA]</scope>
    <source>
        <strain evidence="2">HaeL-2018</strain>
    </source>
</reference>
<protein>
    <submittedName>
        <fullName evidence="2">Uncharacterized protein</fullName>
    </submittedName>
</protein>
<dbReference type="VEuPathDB" id="VectorBase:HLOH_056976"/>
<keyword evidence="3" id="KW-1185">Reference proteome</keyword>
<gene>
    <name evidence="2" type="ORF">HPB48_022799</name>
</gene>
<evidence type="ECO:0000313" key="3">
    <source>
        <dbReference type="Proteomes" id="UP000821853"/>
    </source>
</evidence>
<comment type="caution">
    <text evidence="2">The sequence shown here is derived from an EMBL/GenBank/DDBJ whole genome shotgun (WGS) entry which is preliminary data.</text>
</comment>
<feature type="region of interest" description="Disordered" evidence="1">
    <location>
        <begin position="1"/>
        <end position="29"/>
    </location>
</feature>
<proteinExistence type="predicted"/>
<organism evidence="2 3">
    <name type="scientific">Haemaphysalis longicornis</name>
    <name type="common">Bush tick</name>
    <dbReference type="NCBI Taxonomy" id="44386"/>
    <lineage>
        <taxon>Eukaryota</taxon>
        <taxon>Metazoa</taxon>
        <taxon>Ecdysozoa</taxon>
        <taxon>Arthropoda</taxon>
        <taxon>Chelicerata</taxon>
        <taxon>Arachnida</taxon>
        <taxon>Acari</taxon>
        <taxon>Parasitiformes</taxon>
        <taxon>Ixodida</taxon>
        <taxon>Ixodoidea</taxon>
        <taxon>Ixodidae</taxon>
        <taxon>Haemaphysalinae</taxon>
        <taxon>Haemaphysalis</taxon>
    </lineage>
</organism>
<sequence>MKIEDTDTDSSFATRSPHHSRSPIDRTRVSDYHAKWSARDPSALNNDERFGLWTIQGPKRRPKFAMKADPGAPMGEIPRSKLPSYLITLRPKTRVALAGVLQRLLHTMVMAAAPPSDLQHHVAIRTKSASNTVTIETYDARHAKGICESRLSQYRRTKRFRLLHTKPLERACVVVSSTEATRRRRRSP</sequence>
<dbReference type="EMBL" id="JABSTR010000001">
    <property type="protein sequence ID" value="KAH9359689.1"/>
    <property type="molecule type" value="Genomic_DNA"/>
</dbReference>
<dbReference type="Proteomes" id="UP000821853">
    <property type="component" value="Chromosome 1"/>
</dbReference>
<evidence type="ECO:0000256" key="1">
    <source>
        <dbReference type="SAM" id="MobiDB-lite"/>
    </source>
</evidence>
<evidence type="ECO:0000313" key="2">
    <source>
        <dbReference type="EMBL" id="KAH9359689.1"/>
    </source>
</evidence>
<accession>A0A9J6FB73</accession>
<name>A0A9J6FB73_HAELO</name>